<keyword evidence="4" id="KW-0547">Nucleotide-binding</keyword>
<evidence type="ECO:0000256" key="3">
    <source>
        <dbReference type="ARBA" id="ARBA00049183"/>
    </source>
</evidence>
<comment type="similarity">
    <text evidence="4">Belongs to the LpxK family.</text>
</comment>
<dbReference type="STRING" id="96561.Dole_1433"/>
<name>A8ZZ84_DESOH</name>
<dbReference type="CAZy" id="GT30">
    <property type="family name" value="Glycosyltransferase Family 30"/>
</dbReference>
<dbReference type="EMBL" id="CP000859">
    <property type="protein sequence ID" value="ABW67237.1"/>
    <property type="molecule type" value="Genomic_DNA"/>
</dbReference>
<evidence type="ECO:0000256" key="4">
    <source>
        <dbReference type="HAMAP-Rule" id="MF_00409"/>
    </source>
</evidence>
<dbReference type="Proteomes" id="UP000008561">
    <property type="component" value="Chromosome"/>
</dbReference>
<evidence type="ECO:0000256" key="2">
    <source>
        <dbReference type="ARBA" id="ARBA00022679"/>
    </source>
</evidence>
<evidence type="ECO:0000256" key="5">
    <source>
        <dbReference type="NCBIfam" id="TIGR00682"/>
    </source>
</evidence>
<feature type="domain" description="3-deoxy-D-manno-octulosonic-acid transferase N-terminal" evidence="8">
    <location>
        <begin position="35"/>
        <end position="215"/>
    </location>
</feature>
<comment type="pathway">
    <text evidence="1">Bacterial outer membrane biogenesis; LPS core biosynthesis.</text>
</comment>
<gene>
    <name evidence="4" type="primary">lpxK</name>
    <name evidence="9" type="ordered locus">Dole_1433</name>
</gene>
<protein>
    <recommendedName>
        <fullName evidence="4 5">Tetraacyldisaccharide 4'-kinase</fullName>
        <ecNumber evidence="4 5">2.7.1.130</ecNumber>
    </recommendedName>
    <alternativeName>
        <fullName evidence="4">Lipid A 4'-kinase</fullName>
    </alternativeName>
</protein>
<dbReference type="Pfam" id="PF04413">
    <property type="entry name" value="Glycos_transf_N"/>
    <property type="match status" value="1"/>
</dbReference>
<keyword evidence="4" id="KW-0441">Lipid A biosynthesis</keyword>
<dbReference type="KEGG" id="dol:Dole_1433"/>
<dbReference type="AlphaFoldDB" id="A8ZZ84"/>
<proteinExistence type="inferred from homology"/>
<dbReference type="PANTHER" id="PTHR42755:SF1">
    <property type="entry name" value="3-DEOXY-D-MANNO-OCTULOSONIC ACID TRANSFERASE, MITOCHONDRIAL-RELATED"/>
    <property type="match status" value="1"/>
</dbReference>
<evidence type="ECO:0000256" key="6">
    <source>
        <dbReference type="PIRSR" id="PIRSR639901-1"/>
    </source>
</evidence>
<feature type="site" description="Transition state stabilizer" evidence="7">
    <location>
        <position position="213"/>
    </location>
</feature>
<dbReference type="InterPro" id="IPR027417">
    <property type="entry name" value="P-loop_NTPase"/>
</dbReference>
<dbReference type="Pfam" id="PF02606">
    <property type="entry name" value="LpxK"/>
    <property type="match status" value="1"/>
</dbReference>
<feature type="binding site" evidence="4">
    <location>
        <begin position="484"/>
        <end position="491"/>
    </location>
    <ligand>
        <name>ATP</name>
        <dbReference type="ChEBI" id="CHEBI:30616"/>
    </ligand>
</feature>
<organism evidence="9 10">
    <name type="scientific">Desulfosudis oleivorans (strain DSM 6200 / JCM 39069 / Hxd3)</name>
    <name type="common">Desulfococcus oleovorans</name>
    <dbReference type="NCBI Taxonomy" id="96561"/>
    <lineage>
        <taxon>Bacteria</taxon>
        <taxon>Pseudomonadati</taxon>
        <taxon>Thermodesulfobacteriota</taxon>
        <taxon>Desulfobacteria</taxon>
        <taxon>Desulfobacterales</taxon>
        <taxon>Desulfosudaceae</taxon>
        <taxon>Desulfosudis</taxon>
    </lineage>
</organism>
<dbReference type="UniPathway" id="UPA00359">
    <property type="reaction ID" value="UER00482"/>
</dbReference>
<evidence type="ECO:0000313" key="9">
    <source>
        <dbReference type="EMBL" id="ABW67237.1"/>
    </source>
</evidence>
<dbReference type="GO" id="GO:0043842">
    <property type="term" value="F:Kdo transferase activity"/>
    <property type="evidence" value="ECO:0007669"/>
    <property type="project" value="UniProtKB-EC"/>
</dbReference>
<dbReference type="EC" id="2.7.1.130" evidence="4 5"/>
<dbReference type="NCBIfam" id="TIGR00682">
    <property type="entry name" value="lpxK"/>
    <property type="match status" value="1"/>
</dbReference>
<dbReference type="OrthoDB" id="9789797at2"/>
<evidence type="ECO:0000256" key="7">
    <source>
        <dbReference type="PIRSR" id="PIRSR639901-2"/>
    </source>
</evidence>
<dbReference type="GO" id="GO:0005886">
    <property type="term" value="C:plasma membrane"/>
    <property type="evidence" value="ECO:0007669"/>
    <property type="project" value="TreeGrafter"/>
</dbReference>
<dbReference type="InterPro" id="IPR039901">
    <property type="entry name" value="Kdotransferase"/>
</dbReference>
<keyword evidence="10" id="KW-1185">Reference proteome</keyword>
<dbReference type="SUPFAM" id="SSF52540">
    <property type="entry name" value="P-loop containing nucleoside triphosphate hydrolases"/>
    <property type="match status" value="1"/>
</dbReference>
<dbReference type="GO" id="GO:0009245">
    <property type="term" value="P:lipid A biosynthetic process"/>
    <property type="evidence" value="ECO:0007669"/>
    <property type="project" value="UniProtKB-UniRule"/>
</dbReference>
<keyword evidence="2 4" id="KW-0808">Transferase</keyword>
<dbReference type="InterPro" id="IPR003758">
    <property type="entry name" value="LpxK"/>
</dbReference>
<evidence type="ECO:0000313" key="10">
    <source>
        <dbReference type="Proteomes" id="UP000008561"/>
    </source>
</evidence>
<evidence type="ECO:0000259" key="8">
    <source>
        <dbReference type="Pfam" id="PF04413"/>
    </source>
</evidence>
<dbReference type="RefSeq" id="WP_012174853.1">
    <property type="nucleotide sequence ID" value="NC_009943.1"/>
</dbReference>
<dbReference type="GO" id="GO:0005524">
    <property type="term" value="F:ATP binding"/>
    <property type="evidence" value="ECO:0007669"/>
    <property type="project" value="UniProtKB-UniRule"/>
</dbReference>
<keyword evidence="4" id="KW-0443">Lipid metabolism</keyword>
<dbReference type="Gene3D" id="3.40.50.11720">
    <property type="entry name" value="3-Deoxy-D-manno-octulosonic-acid transferase, N-terminal domain"/>
    <property type="match status" value="1"/>
</dbReference>
<comment type="pathway">
    <text evidence="4">Glycolipid biosynthesis; lipid IV(A) biosynthesis; lipid IV(A) from (3R)-3-hydroxytetradecanoyl-[acyl-carrier-protein] and UDP-N-acetyl-alpha-D-glucosamine: step 6/6.</text>
</comment>
<keyword evidence="4 9" id="KW-0418">Kinase</keyword>
<feature type="site" description="Transition state stabilizer" evidence="7">
    <location>
        <position position="135"/>
    </location>
</feature>
<accession>A8ZZ84</accession>
<dbReference type="GO" id="GO:0009029">
    <property type="term" value="F:lipid-A 4'-kinase activity"/>
    <property type="evidence" value="ECO:0007669"/>
    <property type="project" value="UniProtKB-UniRule"/>
</dbReference>
<keyword evidence="4" id="KW-0067">ATP-binding</keyword>
<feature type="active site" description="Proton acceptor" evidence="6">
    <location>
        <position position="64"/>
    </location>
</feature>
<evidence type="ECO:0000256" key="1">
    <source>
        <dbReference type="ARBA" id="ARBA00004713"/>
    </source>
</evidence>
<dbReference type="Gene3D" id="3.40.50.2000">
    <property type="entry name" value="Glycogen Phosphorylase B"/>
    <property type="match status" value="1"/>
</dbReference>
<sequence>MKWCYNLVLMVLFVVAGPPALVASLFSKKRRTTVFKRLGFQEIPDHRRLEKDRPVWVHALSVGEVLSAVELTARLKAAFPGRPVFFSATTRTGIDTARNRLAGIADEVFCFCYDLPFSVARMVNRINPGLVVVVESDIWPNFLWTLEKRHVPVVLANGRLSEKSFAGYRRFSCVMGPVLNTFSAICAQTRQDADRFAALGVAGEKTVVTGSIKFDRQAPSLSSDQRIDLRHRLGIAPDARILVAGSTHPGEEEGLASALAGVWKAFKHLVLVVAPRDPARSGDVAAIFGGPDAGAFTLTGVGQADRPGPVRVVVIDRIGLLNDLYAVADIAVIGGSFLNLRGHNPLEPAACSVPVLFGPHMEDFAEIVRLLIDDGGALQVKDVETLGPVITGLLTDRDQRRQMGRAAFQVFEANRGALDRVMTVCHIAEKNPPPARPVTGGGTLLMPLSFLYGGAARLRRGLYTKGFIRPRQLPCLVISVGNITVGGTGKTPMTIYLAKLLVRMGRAPMIVSRGYRGTASVTGGLVSDHTGVRMNVGQAGDEPFMMAHALPGVPVVVGKKRYRAATAAMADLPTDVVILDDGFQHFQLARNLDILLLDSTRPVGNGKLLPAGPLREPLSCLAHAHAFVFTRSDPAADLRPDSAILPYLKEKPVFRAFHRPVLDGWVRAGDEAMAPAQSADVTLLKNLPVFVFCGLAQNSGFLKSVRQTGARVTGHLFFRDHHAYTDEDLSVISGRALASGVKTVVTSKKDYVKFSGRVGLLGVDLAVLGVEIDFGPDRGGVESFVAASLRDK</sequence>
<dbReference type="eggNOG" id="COG1663">
    <property type="taxonomic scope" value="Bacteria"/>
</dbReference>
<dbReference type="eggNOG" id="COG1519">
    <property type="taxonomic scope" value="Bacteria"/>
</dbReference>
<dbReference type="HOGENOM" id="CLU_019506_0_0_7"/>
<dbReference type="InterPro" id="IPR007507">
    <property type="entry name" value="Glycos_transf_N"/>
</dbReference>
<comment type="catalytic activity">
    <reaction evidence="4">
        <text>a lipid A disaccharide + ATP = a lipid IVA + ADP + H(+)</text>
        <dbReference type="Rhea" id="RHEA:67840"/>
        <dbReference type="ChEBI" id="CHEBI:15378"/>
        <dbReference type="ChEBI" id="CHEBI:30616"/>
        <dbReference type="ChEBI" id="CHEBI:176343"/>
        <dbReference type="ChEBI" id="CHEBI:176425"/>
        <dbReference type="ChEBI" id="CHEBI:456216"/>
        <dbReference type="EC" id="2.7.1.130"/>
    </reaction>
</comment>
<comment type="function">
    <text evidence="4">Transfers the gamma-phosphate of ATP to the 4'-position of a tetraacyldisaccharide 1-phosphate intermediate (termed DS-1-P) to form tetraacyldisaccharide 1,4'-bis-phosphate (lipid IVA).</text>
</comment>
<comment type="catalytic activity">
    <reaction evidence="3">
        <text>lipid IVA (E. coli) + CMP-3-deoxy-beta-D-manno-octulosonate = alpha-Kdo-(2-&gt;6)-lipid IVA (E. coli) + CMP + H(+)</text>
        <dbReference type="Rhea" id="RHEA:28066"/>
        <dbReference type="ChEBI" id="CHEBI:15378"/>
        <dbReference type="ChEBI" id="CHEBI:58603"/>
        <dbReference type="ChEBI" id="CHEBI:60364"/>
        <dbReference type="ChEBI" id="CHEBI:60377"/>
        <dbReference type="ChEBI" id="CHEBI:85987"/>
        <dbReference type="EC" id="2.4.99.12"/>
    </reaction>
</comment>
<reference evidence="9 10" key="1">
    <citation type="submission" date="2007-10" db="EMBL/GenBank/DDBJ databases">
        <title>Complete sequence of Desulfococcus oleovorans Hxd3.</title>
        <authorList>
            <consortium name="US DOE Joint Genome Institute"/>
            <person name="Copeland A."/>
            <person name="Lucas S."/>
            <person name="Lapidus A."/>
            <person name="Barry K."/>
            <person name="Glavina del Rio T."/>
            <person name="Dalin E."/>
            <person name="Tice H."/>
            <person name="Pitluck S."/>
            <person name="Kiss H."/>
            <person name="Brettin T."/>
            <person name="Bruce D."/>
            <person name="Detter J.C."/>
            <person name="Han C."/>
            <person name="Schmutz J."/>
            <person name="Larimer F."/>
            <person name="Land M."/>
            <person name="Hauser L."/>
            <person name="Kyrpides N."/>
            <person name="Kim E."/>
            <person name="Wawrik B."/>
            <person name="Richardson P."/>
        </authorList>
    </citation>
    <scope>NUCLEOTIDE SEQUENCE [LARGE SCALE GENOMIC DNA]</scope>
    <source>
        <strain evidence="10">DSM 6200 / JCM 39069 / Hxd3</strain>
    </source>
</reference>
<dbReference type="HAMAP" id="MF_00409">
    <property type="entry name" value="LpxK"/>
    <property type="match status" value="1"/>
</dbReference>
<dbReference type="SUPFAM" id="SSF53756">
    <property type="entry name" value="UDP-Glycosyltransferase/glycogen phosphorylase"/>
    <property type="match status" value="1"/>
</dbReference>
<dbReference type="PANTHER" id="PTHR42755">
    <property type="entry name" value="3-DEOXY-MANNO-OCTULOSONATE CYTIDYLYLTRANSFERASE"/>
    <property type="match status" value="1"/>
</dbReference>
<keyword evidence="4" id="KW-0444">Lipid biosynthesis</keyword>
<dbReference type="InterPro" id="IPR038107">
    <property type="entry name" value="Glycos_transf_N_sf"/>
</dbReference>